<gene>
    <name evidence="2" type="ordered locus">GPOL_174p00110</name>
</gene>
<dbReference type="InterPro" id="IPR000073">
    <property type="entry name" value="AB_hydrolase_1"/>
</dbReference>
<evidence type="ECO:0000313" key="2">
    <source>
        <dbReference type="EMBL" id="AFA76032.1"/>
    </source>
</evidence>
<reference evidence="2 3" key="1">
    <citation type="journal article" date="2012" name="Appl. Environ. Microbiol.">
        <title>Involvement of two latex-clearing proteins during rubber degradation and insights into the subsequent degradation pathway revealed by the genome sequence of Gordonia polyisoprenivorans strain VH2.</title>
        <authorList>
            <person name="Hiessl S."/>
            <person name="Schuldes J."/>
            <person name="Thurmer A."/>
            <person name="Halbsguth T."/>
            <person name="Broker D."/>
            <person name="Angelov A."/>
            <person name="Liebl W."/>
            <person name="Daniel R."/>
            <person name="Steinbuchel A."/>
        </authorList>
    </citation>
    <scope>NUCLEOTIDE SEQUENCE [LARGE SCALE GENOMIC DNA]</scope>
    <source>
        <strain evidence="3">DSM 44266 / VH2</strain>
        <plasmid evidence="2 3">p174</plasmid>
    </source>
</reference>
<dbReference type="Pfam" id="PF00561">
    <property type="entry name" value="Abhydrolase_1"/>
    <property type="match status" value="1"/>
</dbReference>
<keyword evidence="3" id="KW-1185">Reference proteome</keyword>
<proteinExistence type="predicted"/>
<dbReference type="GO" id="GO:0047372">
    <property type="term" value="F:monoacylglycerol lipase activity"/>
    <property type="evidence" value="ECO:0007669"/>
    <property type="project" value="TreeGrafter"/>
</dbReference>
<accession>H6N4Y7</accession>
<keyword evidence="2" id="KW-0378">Hydrolase</keyword>
<dbReference type="InterPro" id="IPR000639">
    <property type="entry name" value="Epox_hydrolase-like"/>
</dbReference>
<dbReference type="KEGG" id="gpo:GPOL_174p00110"/>
<feature type="domain" description="AB hydrolase-1" evidence="1">
    <location>
        <begin position="36"/>
        <end position="276"/>
    </location>
</feature>
<name>H6N4Y7_GORPV</name>
<dbReference type="GO" id="GO:0016020">
    <property type="term" value="C:membrane"/>
    <property type="evidence" value="ECO:0007669"/>
    <property type="project" value="TreeGrafter"/>
</dbReference>
<geneLocation type="plasmid" evidence="2 3">
    <name>p174</name>
</geneLocation>
<dbReference type="PANTHER" id="PTHR43798">
    <property type="entry name" value="MONOACYLGLYCEROL LIPASE"/>
    <property type="match status" value="1"/>
</dbReference>
<dbReference type="PRINTS" id="PR00412">
    <property type="entry name" value="EPOXHYDRLASE"/>
</dbReference>
<dbReference type="GO" id="GO:0046464">
    <property type="term" value="P:acylglycerol catabolic process"/>
    <property type="evidence" value="ECO:0007669"/>
    <property type="project" value="TreeGrafter"/>
</dbReference>
<dbReference type="eggNOG" id="COG0596">
    <property type="taxonomic scope" value="Bacteria"/>
</dbReference>
<dbReference type="SUPFAM" id="SSF53474">
    <property type="entry name" value="alpha/beta-Hydrolases"/>
    <property type="match status" value="1"/>
</dbReference>
<dbReference type="InterPro" id="IPR050266">
    <property type="entry name" value="AB_hydrolase_sf"/>
</dbReference>
<dbReference type="AlphaFoldDB" id="H6N4Y7"/>
<sequence length="297" mass="31466">MEIAMSTPQAHFPGGIAHLKPINGAQLAVETVGHGPAVLLVHGFPHTRIIWRSVAADLARRGFRAVALDMRGVGDSAPTVEGFSVQTLAADLIGTLEAVGVETAHVVALDLGAAPAVAAAALQPARVATLTVSEALIGNLPGAENFLTRGMPWWFGLHQAPEALAENLIAGHEQAYVEHFLTAGTRRPVPEDIRRTLVEGYTGRQRLHAAFSQYREMPRTAAWIDRWVTMDGRLEMPVLALAGGVVGTATARQLTTIATNLSVRQIHNAGHIVPLDDSTAMAHAIADHGSSLSRAVT</sequence>
<evidence type="ECO:0000313" key="3">
    <source>
        <dbReference type="Proteomes" id="UP000009154"/>
    </source>
</evidence>
<dbReference type="PANTHER" id="PTHR43798:SF33">
    <property type="entry name" value="HYDROLASE, PUTATIVE (AFU_ORTHOLOGUE AFUA_2G14860)-RELATED"/>
    <property type="match status" value="1"/>
</dbReference>
<dbReference type="Proteomes" id="UP000009154">
    <property type="component" value="Plasmid p174"/>
</dbReference>
<protein>
    <submittedName>
        <fullName evidence="2">Alpha/beta hydrolase fold-containing protein</fullName>
    </submittedName>
</protein>
<dbReference type="HOGENOM" id="CLU_020336_7_1_11"/>
<evidence type="ECO:0000259" key="1">
    <source>
        <dbReference type="Pfam" id="PF00561"/>
    </source>
</evidence>
<keyword evidence="2" id="KW-0614">Plasmid</keyword>
<dbReference type="Gene3D" id="3.40.50.1820">
    <property type="entry name" value="alpha/beta hydrolase"/>
    <property type="match status" value="1"/>
</dbReference>
<dbReference type="EMBL" id="CP003120">
    <property type="protein sequence ID" value="AFA76032.1"/>
    <property type="molecule type" value="Genomic_DNA"/>
</dbReference>
<dbReference type="InterPro" id="IPR029058">
    <property type="entry name" value="AB_hydrolase_fold"/>
</dbReference>
<organism evidence="2 3">
    <name type="scientific">Gordonia polyisoprenivorans (strain DSM 44266 / VH2)</name>
    <dbReference type="NCBI Taxonomy" id="1112204"/>
    <lineage>
        <taxon>Bacteria</taxon>
        <taxon>Bacillati</taxon>
        <taxon>Actinomycetota</taxon>
        <taxon>Actinomycetes</taxon>
        <taxon>Mycobacteriales</taxon>
        <taxon>Gordoniaceae</taxon>
        <taxon>Gordonia</taxon>
    </lineage>
</organism>